<reference evidence="2" key="1">
    <citation type="journal article" date="2023" name="Mol. Biol. Evol.">
        <title>Third-Generation Sequencing Reveals the Adaptive Role of the Epigenome in Three Deep-Sea Polychaetes.</title>
        <authorList>
            <person name="Perez M."/>
            <person name="Aroh O."/>
            <person name="Sun Y."/>
            <person name="Lan Y."/>
            <person name="Juniper S.K."/>
            <person name="Young C.R."/>
            <person name="Angers B."/>
            <person name="Qian P.Y."/>
        </authorList>
    </citation>
    <scope>NUCLEOTIDE SEQUENCE</scope>
    <source>
        <strain evidence="2">P08H-3</strain>
    </source>
</reference>
<evidence type="ECO:0000313" key="3">
    <source>
        <dbReference type="Proteomes" id="UP001208570"/>
    </source>
</evidence>
<dbReference type="EMBL" id="JAODUP010000491">
    <property type="protein sequence ID" value="KAK2148554.1"/>
    <property type="molecule type" value="Genomic_DNA"/>
</dbReference>
<comment type="caution">
    <text evidence="2">The sequence shown here is derived from an EMBL/GenBank/DDBJ whole genome shotgun (WGS) entry which is preliminary data.</text>
</comment>
<feature type="compositionally biased region" description="Polar residues" evidence="1">
    <location>
        <begin position="154"/>
        <end position="164"/>
    </location>
</feature>
<dbReference type="InterPro" id="IPR053320">
    <property type="entry name" value="Protein_DD3-3_O-glyco"/>
</dbReference>
<gene>
    <name evidence="2" type="ORF">LSH36_491g01043</name>
</gene>
<organism evidence="2 3">
    <name type="scientific">Paralvinella palmiformis</name>
    <dbReference type="NCBI Taxonomy" id="53620"/>
    <lineage>
        <taxon>Eukaryota</taxon>
        <taxon>Metazoa</taxon>
        <taxon>Spiralia</taxon>
        <taxon>Lophotrochozoa</taxon>
        <taxon>Annelida</taxon>
        <taxon>Polychaeta</taxon>
        <taxon>Sedentaria</taxon>
        <taxon>Canalipalpata</taxon>
        <taxon>Terebellida</taxon>
        <taxon>Terebelliformia</taxon>
        <taxon>Alvinellidae</taxon>
        <taxon>Paralvinella</taxon>
    </lineage>
</organism>
<feature type="region of interest" description="Disordered" evidence="1">
    <location>
        <begin position="154"/>
        <end position="181"/>
    </location>
</feature>
<dbReference type="Proteomes" id="UP001208570">
    <property type="component" value="Unassembled WGS sequence"/>
</dbReference>
<keyword evidence="3" id="KW-1185">Reference proteome</keyword>
<sequence length="295" mass="33345">MYYISEYKSKAACDQANQNKQGIQYKWAVPYDTITGSAECLVALDAPECRESPWTRSNHLGNGRDGIANTYIWTLPYFPSEKTKRCVLRMRYNISTDDYDPYHTDASQNYDKIHNLNVRGKRGNIVQVYPAVEYDFAPNTLTLEENDLIHIQWTGSNTHNNGQPSGDGQAGDDGEGTTGTDRNNIAEVLELNTNFPLPFESTTMWKDTIVVWSYHGKKMSAEDLALNLASSGYYECRQDCSENPAKKKSLDNLLNNAPASYGGILLQFKKGTYHYICTRNNNFTNRSQKAKIVVK</sequence>
<evidence type="ECO:0000256" key="1">
    <source>
        <dbReference type="SAM" id="MobiDB-lite"/>
    </source>
</evidence>
<dbReference type="PANTHER" id="PTHR35170">
    <property type="entry name" value="PROTEIN DD3-3"/>
    <property type="match status" value="1"/>
</dbReference>
<dbReference type="PANTHER" id="PTHR35170:SF2">
    <property type="entry name" value="PROTEIN DD3-3"/>
    <property type="match status" value="1"/>
</dbReference>
<proteinExistence type="predicted"/>
<name>A0AAD9MZB6_9ANNE</name>
<accession>A0AAD9MZB6</accession>
<evidence type="ECO:0000313" key="2">
    <source>
        <dbReference type="EMBL" id="KAK2148554.1"/>
    </source>
</evidence>
<dbReference type="AlphaFoldDB" id="A0AAD9MZB6"/>
<protein>
    <submittedName>
        <fullName evidence="2">Uncharacterized protein</fullName>
    </submittedName>
</protein>